<accession>A0A0A1U9H4</accession>
<evidence type="ECO:0000313" key="2">
    <source>
        <dbReference type="Proteomes" id="UP000014680"/>
    </source>
</evidence>
<dbReference type="Proteomes" id="UP000014680">
    <property type="component" value="Unassembled WGS sequence"/>
</dbReference>
<feature type="non-terminal residue" evidence="1">
    <location>
        <position position="1"/>
    </location>
</feature>
<evidence type="ECO:0000313" key="1">
    <source>
        <dbReference type="EMBL" id="ELP91636.1"/>
    </source>
</evidence>
<protein>
    <submittedName>
        <fullName evidence="1">Uncharacterized protein</fullName>
    </submittedName>
</protein>
<dbReference type="GeneID" id="14890656"/>
<organism evidence="1 2">
    <name type="scientific">Entamoeba invadens IP1</name>
    <dbReference type="NCBI Taxonomy" id="370355"/>
    <lineage>
        <taxon>Eukaryota</taxon>
        <taxon>Amoebozoa</taxon>
        <taxon>Evosea</taxon>
        <taxon>Archamoebae</taxon>
        <taxon>Mastigamoebida</taxon>
        <taxon>Entamoebidae</taxon>
        <taxon>Entamoeba</taxon>
    </lineage>
</organism>
<dbReference type="KEGG" id="eiv:EIN_206230"/>
<name>A0A0A1U9H4_ENTIV</name>
<feature type="non-terminal residue" evidence="1">
    <location>
        <position position="31"/>
    </location>
</feature>
<reference evidence="1 2" key="1">
    <citation type="submission" date="2012-10" db="EMBL/GenBank/DDBJ databases">
        <authorList>
            <person name="Zafar N."/>
            <person name="Inman J."/>
            <person name="Hall N."/>
            <person name="Lorenzi H."/>
            <person name="Caler E."/>
        </authorList>
    </citation>
    <scope>NUCLEOTIDE SEQUENCE [LARGE SCALE GENOMIC DNA]</scope>
    <source>
        <strain evidence="1 2">IP1</strain>
    </source>
</reference>
<dbReference type="EMBL" id="KB206455">
    <property type="protein sequence ID" value="ELP91636.1"/>
    <property type="molecule type" value="Genomic_DNA"/>
</dbReference>
<dbReference type="VEuPathDB" id="AmoebaDB:EIN_206230"/>
<dbReference type="RefSeq" id="XP_004258407.1">
    <property type="nucleotide sequence ID" value="XM_004258359.1"/>
</dbReference>
<gene>
    <name evidence="1" type="ORF">EIN_206230</name>
</gene>
<proteinExistence type="predicted"/>
<keyword evidence="2" id="KW-1185">Reference proteome</keyword>
<dbReference type="AlphaFoldDB" id="A0A0A1U9H4"/>
<sequence>MVKLEPFYLMKVALNFGTYDVLYQFICVSKA</sequence>